<dbReference type="CDD" id="cd00038">
    <property type="entry name" value="CAP_ED"/>
    <property type="match status" value="1"/>
</dbReference>
<reference evidence="1 2" key="1">
    <citation type="journal article" date="2013" name="ISME J.">
        <title>Comparative genomics of pathogenic lineages of Vibrio nigripulchritudo identifies virulence-associated traits.</title>
        <authorList>
            <person name="Goudenege D."/>
            <person name="Labreuche Y."/>
            <person name="Krin E."/>
            <person name="Ansquer D."/>
            <person name="Mangenot S."/>
            <person name="Calteau A."/>
            <person name="Medigue C."/>
            <person name="Mazel D."/>
            <person name="Polz M.F."/>
            <person name="Le Roux F."/>
        </authorList>
    </citation>
    <scope>NUCLEOTIDE SEQUENCE [LARGE SCALE GENOMIC DNA]</scope>
    <source>
        <strain evidence="1 2">SOn1</strain>
    </source>
</reference>
<evidence type="ECO:0000313" key="1">
    <source>
        <dbReference type="EMBL" id="CCO44552.1"/>
    </source>
</evidence>
<name>A0AAV2VIR9_9VIBR</name>
<comment type="caution">
    <text evidence="1">The sequence shown here is derived from an EMBL/GenBank/DDBJ whole genome shotgun (WGS) entry which is preliminary data.</text>
</comment>
<dbReference type="InterPro" id="IPR018490">
    <property type="entry name" value="cNMP-bd_dom_sf"/>
</dbReference>
<dbReference type="RefSeq" id="WP_022610363.1">
    <property type="nucleotide sequence ID" value="NZ_LK391965.1"/>
</dbReference>
<organism evidence="1 2">
    <name type="scientific">Vibrio nigripulchritudo SOn1</name>
    <dbReference type="NCBI Taxonomy" id="1238450"/>
    <lineage>
        <taxon>Bacteria</taxon>
        <taxon>Pseudomonadati</taxon>
        <taxon>Pseudomonadota</taxon>
        <taxon>Gammaproteobacteria</taxon>
        <taxon>Vibrionales</taxon>
        <taxon>Vibrionaceae</taxon>
        <taxon>Vibrio</taxon>
    </lineage>
</organism>
<dbReference type="Gene3D" id="2.60.120.10">
    <property type="entry name" value="Jelly Rolls"/>
    <property type="match status" value="1"/>
</dbReference>
<gene>
    <name evidence="1" type="ORF">VIBNISOn1_1160060</name>
</gene>
<dbReference type="SUPFAM" id="SSF51206">
    <property type="entry name" value="cAMP-binding domain-like"/>
    <property type="match status" value="1"/>
</dbReference>
<dbReference type="EMBL" id="CAOF01000020">
    <property type="protein sequence ID" value="CCO44552.1"/>
    <property type="molecule type" value="Genomic_DNA"/>
</dbReference>
<dbReference type="InterPro" id="IPR014710">
    <property type="entry name" value="RmlC-like_jellyroll"/>
</dbReference>
<proteinExistence type="predicted"/>
<protein>
    <submittedName>
        <fullName evidence="1">cAMP-binding protein-catabolite gene activator and regulatory subunit of cAMP-dependent protein kinase</fullName>
    </submittedName>
</protein>
<dbReference type="Proteomes" id="UP000018211">
    <property type="component" value="Unassembled WGS sequence"/>
</dbReference>
<accession>A0AAV2VIR9</accession>
<sequence>MSFDIIDNSNHFAHLDVGTRNALSASAKRISFEPQSVFLHSNQPWTTVFLIESGLVRMYYLDIEGREHNKSFFLQGSILWPITPSLRTSEAGFFIESIEATHGWSWKFDDFQRCFQHSNEWSDFALLWMERVLEDKFSREKDWLQLTASERYLKLLSARPEFREIPDKHIASYLGVTAESFSRIKKSIRLTK</sequence>
<dbReference type="InterPro" id="IPR000595">
    <property type="entry name" value="cNMP-bd_dom"/>
</dbReference>
<evidence type="ECO:0000313" key="2">
    <source>
        <dbReference type="Proteomes" id="UP000018211"/>
    </source>
</evidence>
<dbReference type="AlphaFoldDB" id="A0AAV2VIR9"/>